<dbReference type="AlphaFoldDB" id="A0A1W1V7E4"/>
<feature type="compositionally biased region" description="Basic and acidic residues" evidence="1">
    <location>
        <begin position="19"/>
        <end position="47"/>
    </location>
</feature>
<dbReference type="Proteomes" id="UP000192582">
    <property type="component" value="Unassembled WGS sequence"/>
</dbReference>
<dbReference type="EMBL" id="FWWU01000009">
    <property type="protein sequence ID" value="SMB89357.1"/>
    <property type="molecule type" value="Genomic_DNA"/>
</dbReference>
<name>A0A1W1V7E4_9DEIO</name>
<reference evidence="2 3" key="1">
    <citation type="submission" date="2017-04" db="EMBL/GenBank/DDBJ databases">
        <authorList>
            <person name="Afonso C.L."/>
            <person name="Miller P.J."/>
            <person name="Scott M.A."/>
            <person name="Spackman E."/>
            <person name="Goraichik I."/>
            <person name="Dimitrov K.M."/>
            <person name="Suarez D.L."/>
            <person name="Swayne D.E."/>
        </authorList>
    </citation>
    <scope>NUCLEOTIDE SEQUENCE [LARGE SCALE GENOMIC DNA]</scope>
    <source>
        <strain evidence="2 3">KR-140</strain>
    </source>
</reference>
<evidence type="ECO:0000256" key="1">
    <source>
        <dbReference type="SAM" id="MobiDB-lite"/>
    </source>
</evidence>
<proteinExistence type="predicted"/>
<sequence>MLRAQALLASFKNGKARHREGSRFIRDETRGQPERSKQENGDGEARNQRVGGDVSGDRMTTSTPPSLSPLK</sequence>
<evidence type="ECO:0000313" key="2">
    <source>
        <dbReference type="EMBL" id="SMB89357.1"/>
    </source>
</evidence>
<protein>
    <submittedName>
        <fullName evidence="2">Uncharacterized protein</fullName>
    </submittedName>
</protein>
<accession>A0A1W1V7E4</accession>
<organism evidence="2 3">
    <name type="scientific">Deinococcus hopiensis KR-140</name>
    <dbReference type="NCBI Taxonomy" id="695939"/>
    <lineage>
        <taxon>Bacteria</taxon>
        <taxon>Thermotogati</taxon>
        <taxon>Deinococcota</taxon>
        <taxon>Deinococci</taxon>
        <taxon>Deinococcales</taxon>
        <taxon>Deinococcaceae</taxon>
        <taxon>Deinococcus</taxon>
    </lineage>
</organism>
<evidence type="ECO:0000313" key="3">
    <source>
        <dbReference type="Proteomes" id="UP000192582"/>
    </source>
</evidence>
<keyword evidence="3" id="KW-1185">Reference proteome</keyword>
<gene>
    <name evidence="2" type="ORF">SAMN00790413_00378</name>
</gene>
<feature type="region of interest" description="Disordered" evidence="1">
    <location>
        <begin position="1"/>
        <end position="71"/>
    </location>
</feature>